<comment type="subcellular location">
    <subcellularLocation>
        <location evidence="1">Cytoplasm</location>
    </subcellularLocation>
</comment>
<dbReference type="InterPro" id="IPR003598">
    <property type="entry name" value="Ig_sub2"/>
</dbReference>
<dbReference type="AlphaFoldDB" id="A0A3B3Y7Z7"/>
<dbReference type="InterPro" id="IPR007110">
    <property type="entry name" value="Ig-like_dom"/>
</dbReference>
<dbReference type="Pfam" id="PF07679">
    <property type="entry name" value="I-set"/>
    <property type="match status" value="1"/>
</dbReference>
<dbReference type="PANTHER" id="PTHR35971">
    <property type="entry name" value="SI:DKEY-31G6.6"/>
    <property type="match status" value="1"/>
</dbReference>
<evidence type="ECO:0000313" key="8">
    <source>
        <dbReference type="Proteomes" id="UP000261480"/>
    </source>
</evidence>
<keyword evidence="5" id="KW-0472">Membrane</keyword>
<proteinExistence type="predicted"/>
<dbReference type="GO" id="GO:0005737">
    <property type="term" value="C:cytoplasm"/>
    <property type="evidence" value="ECO:0007669"/>
    <property type="project" value="UniProtKB-SubCell"/>
</dbReference>
<dbReference type="InterPro" id="IPR013783">
    <property type="entry name" value="Ig-like_fold"/>
</dbReference>
<dbReference type="InterPro" id="IPR052385">
    <property type="entry name" value="Obscurin/Obscurin-like_Reg"/>
</dbReference>
<dbReference type="SMART" id="SM00409">
    <property type="entry name" value="IG"/>
    <property type="match status" value="1"/>
</dbReference>
<reference evidence="7" key="2">
    <citation type="submission" date="2025-09" db="UniProtKB">
        <authorList>
            <consortium name="Ensembl"/>
        </authorList>
    </citation>
    <scope>IDENTIFICATION</scope>
</reference>
<dbReference type="PANTHER" id="PTHR35971:SF5">
    <property type="entry name" value="OBSCURIN LIKE CYTOSKELETAL ADAPTOR 1"/>
    <property type="match status" value="1"/>
</dbReference>
<dbReference type="Ensembl" id="ENSPMET00000010580.1">
    <property type="protein sequence ID" value="ENSPMEP00000023278.1"/>
    <property type="gene ID" value="ENSPMEG00000004769.1"/>
</dbReference>
<evidence type="ECO:0000256" key="4">
    <source>
        <dbReference type="ARBA" id="ARBA00023157"/>
    </source>
</evidence>
<evidence type="ECO:0000313" key="7">
    <source>
        <dbReference type="Ensembl" id="ENSPMEP00000023278.1"/>
    </source>
</evidence>
<keyword evidence="2" id="KW-0963">Cytoplasm</keyword>
<dbReference type="InterPro" id="IPR036179">
    <property type="entry name" value="Ig-like_dom_sf"/>
</dbReference>
<keyword evidence="4" id="KW-1015">Disulfide bond</keyword>
<dbReference type="InterPro" id="IPR013098">
    <property type="entry name" value="Ig_I-set"/>
</dbReference>
<feature type="transmembrane region" description="Helical" evidence="5">
    <location>
        <begin position="124"/>
        <end position="146"/>
    </location>
</feature>
<dbReference type="PROSITE" id="PS50835">
    <property type="entry name" value="IG_LIKE"/>
    <property type="match status" value="1"/>
</dbReference>
<evidence type="ECO:0000256" key="3">
    <source>
        <dbReference type="ARBA" id="ARBA00022553"/>
    </source>
</evidence>
<sequence>MLLNWFKYHLSVLETTAILQRLLVNIYLFIYLFYLLAIPVTFKQKLKNQQVEEGHNITLQCEISKAGVPVEWRLGGEQLENGEKYQIKQRDSTLELTIRDAVPEDSGIYTCVCREQKTKATVKVIGMVSWISLNLIFYQIHTIIWMKISLQDVEKQQDSHVNKDATDNSHCMLGHSFLSYKS</sequence>
<evidence type="ECO:0000256" key="1">
    <source>
        <dbReference type="ARBA" id="ARBA00004496"/>
    </source>
</evidence>
<name>A0A3B3Y7Z7_9TELE</name>
<dbReference type="STRING" id="48701.ENSPMEP00000023278"/>
<evidence type="ECO:0000256" key="5">
    <source>
        <dbReference type="SAM" id="Phobius"/>
    </source>
</evidence>
<dbReference type="SMART" id="SM00408">
    <property type="entry name" value="IGc2"/>
    <property type="match status" value="1"/>
</dbReference>
<keyword evidence="5" id="KW-1133">Transmembrane helix</keyword>
<evidence type="ECO:0000256" key="2">
    <source>
        <dbReference type="ARBA" id="ARBA00022490"/>
    </source>
</evidence>
<evidence type="ECO:0000259" key="6">
    <source>
        <dbReference type="PROSITE" id="PS50835"/>
    </source>
</evidence>
<keyword evidence="5" id="KW-0812">Transmembrane</keyword>
<dbReference type="Proteomes" id="UP000261480">
    <property type="component" value="Unplaced"/>
</dbReference>
<reference evidence="7" key="1">
    <citation type="submission" date="2025-08" db="UniProtKB">
        <authorList>
            <consortium name="Ensembl"/>
        </authorList>
    </citation>
    <scope>IDENTIFICATION</scope>
</reference>
<dbReference type="SUPFAM" id="SSF48726">
    <property type="entry name" value="Immunoglobulin"/>
    <property type="match status" value="1"/>
</dbReference>
<dbReference type="FunFam" id="2.60.40.10:FF:000228">
    <property type="entry name" value="obscurin isoform X4"/>
    <property type="match status" value="1"/>
</dbReference>
<feature type="domain" description="Ig-like" evidence="6">
    <location>
        <begin position="39"/>
        <end position="123"/>
    </location>
</feature>
<dbReference type="Gene3D" id="2.60.40.10">
    <property type="entry name" value="Immunoglobulins"/>
    <property type="match status" value="1"/>
</dbReference>
<keyword evidence="8" id="KW-1185">Reference proteome</keyword>
<feature type="transmembrane region" description="Helical" evidence="5">
    <location>
        <begin position="22"/>
        <end position="42"/>
    </location>
</feature>
<protein>
    <recommendedName>
        <fullName evidence="6">Ig-like domain-containing protein</fullName>
    </recommendedName>
</protein>
<dbReference type="InterPro" id="IPR003599">
    <property type="entry name" value="Ig_sub"/>
</dbReference>
<accession>A0A3B3Y7Z7</accession>
<keyword evidence="3" id="KW-0597">Phosphoprotein</keyword>
<organism evidence="7 8">
    <name type="scientific">Poecilia mexicana</name>
    <dbReference type="NCBI Taxonomy" id="48701"/>
    <lineage>
        <taxon>Eukaryota</taxon>
        <taxon>Metazoa</taxon>
        <taxon>Chordata</taxon>
        <taxon>Craniata</taxon>
        <taxon>Vertebrata</taxon>
        <taxon>Euteleostomi</taxon>
        <taxon>Actinopterygii</taxon>
        <taxon>Neopterygii</taxon>
        <taxon>Teleostei</taxon>
        <taxon>Neoteleostei</taxon>
        <taxon>Acanthomorphata</taxon>
        <taxon>Ovalentaria</taxon>
        <taxon>Atherinomorphae</taxon>
        <taxon>Cyprinodontiformes</taxon>
        <taxon>Poeciliidae</taxon>
        <taxon>Poeciliinae</taxon>
        <taxon>Poecilia</taxon>
    </lineage>
</organism>